<gene>
    <name evidence="4" type="ORF">CUU80_05115</name>
</gene>
<feature type="transmembrane region" description="Helical" evidence="2">
    <location>
        <begin position="82"/>
        <end position="103"/>
    </location>
</feature>
<keyword evidence="2" id="KW-0472">Membrane</keyword>
<accession>A0A2M9HRF9</accession>
<feature type="domain" description="Peptidase C51" evidence="3">
    <location>
        <begin position="189"/>
        <end position="319"/>
    </location>
</feature>
<comment type="caution">
    <text evidence="4">The sequence shown here is derived from an EMBL/GenBank/DDBJ whole genome shotgun (WGS) entry which is preliminary data.</text>
</comment>
<organism evidence="4 5">
    <name type="scientific">Bifidobacterium scaligerum</name>
    <dbReference type="NCBI Taxonomy" id="2052656"/>
    <lineage>
        <taxon>Bacteria</taxon>
        <taxon>Bacillati</taxon>
        <taxon>Actinomycetota</taxon>
        <taxon>Actinomycetes</taxon>
        <taxon>Bifidobacteriales</taxon>
        <taxon>Bifidobacteriaceae</taxon>
        <taxon>Bifidobacterium</taxon>
    </lineage>
</organism>
<dbReference type="AlphaFoldDB" id="A0A2M9HRF9"/>
<proteinExistence type="predicted"/>
<dbReference type="Pfam" id="PF05257">
    <property type="entry name" value="CHAP"/>
    <property type="match status" value="1"/>
</dbReference>
<dbReference type="OrthoDB" id="3240061at2"/>
<evidence type="ECO:0000256" key="2">
    <source>
        <dbReference type="SAM" id="Phobius"/>
    </source>
</evidence>
<feature type="region of interest" description="Disordered" evidence="1">
    <location>
        <begin position="129"/>
        <end position="160"/>
    </location>
</feature>
<feature type="compositionally biased region" description="Polar residues" evidence="1">
    <location>
        <begin position="142"/>
        <end position="152"/>
    </location>
</feature>
<name>A0A2M9HRF9_9BIFI</name>
<evidence type="ECO:0000259" key="3">
    <source>
        <dbReference type="PROSITE" id="PS50911"/>
    </source>
</evidence>
<dbReference type="Proteomes" id="UP000228755">
    <property type="component" value="Unassembled WGS sequence"/>
</dbReference>
<sequence length="320" mass="33146">MKHASHKATKVSRQQFSLAKALFSSGKGSHSIRAVRAAQSAGADAAMLGLDPAIAEKINEIAPQTRRSIRQAARAAERRSHILASASLAALVGTAAGVVAFAGNNDDNTNTFVADPATTTTQIKRVSDVSTASRAEAREDLASSTTAATGQSNEGGWGLSNSDTSLDAKLMNRNTANNPVVSALLDADGAAVPAGFNANHEVGTSGNNYPWGQCTWYAYLRRTELGLPTSGNFGNGGQWAASAAALGYWVDNTARHVGDAVVFTPGQMNADATYGHVAVVEKINADGSVEISESNVKGLGVISSRTLSAADAGQLQYVHF</sequence>
<dbReference type="Gene3D" id="3.90.1720.10">
    <property type="entry name" value="endopeptidase domain like (from Nostoc punctiforme)"/>
    <property type="match status" value="1"/>
</dbReference>
<dbReference type="PROSITE" id="PS50911">
    <property type="entry name" value="CHAP"/>
    <property type="match status" value="1"/>
</dbReference>
<dbReference type="EMBL" id="PGLQ01000002">
    <property type="protein sequence ID" value="PJM79401.1"/>
    <property type="molecule type" value="Genomic_DNA"/>
</dbReference>
<reference evidence="4 5" key="1">
    <citation type="submission" date="2017-11" db="EMBL/GenBank/DDBJ databases">
        <title>Draft genome sequences of strains TRE 1, TRE D, TRE H and TRI 7, isolated from tamarins, belonging to four potential novel Bifidobacterium species.</title>
        <authorList>
            <person name="Mattarelli P."/>
            <person name="Modesto M."/>
            <person name="Bonetti A."/>
            <person name="Puglisi E."/>
            <person name="Morelli L."/>
        </authorList>
    </citation>
    <scope>NUCLEOTIDE SEQUENCE [LARGE SCALE GENOMIC DNA]</scope>
    <source>
        <strain evidence="5">TRED</strain>
    </source>
</reference>
<evidence type="ECO:0000313" key="4">
    <source>
        <dbReference type="EMBL" id="PJM79401.1"/>
    </source>
</evidence>
<keyword evidence="5" id="KW-1185">Reference proteome</keyword>
<evidence type="ECO:0000313" key="5">
    <source>
        <dbReference type="Proteomes" id="UP000228755"/>
    </source>
</evidence>
<evidence type="ECO:0000256" key="1">
    <source>
        <dbReference type="SAM" id="MobiDB-lite"/>
    </source>
</evidence>
<protein>
    <submittedName>
        <fullName evidence="4">CHAP domain-containing protein</fullName>
    </submittedName>
</protein>
<dbReference type="SUPFAM" id="SSF54001">
    <property type="entry name" value="Cysteine proteinases"/>
    <property type="match status" value="1"/>
</dbReference>
<dbReference type="InterPro" id="IPR038765">
    <property type="entry name" value="Papain-like_cys_pep_sf"/>
</dbReference>
<keyword evidence="2" id="KW-0812">Transmembrane</keyword>
<keyword evidence="2" id="KW-1133">Transmembrane helix</keyword>
<dbReference type="RefSeq" id="WP_100496258.1">
    <property type="nucleotide sequence ID" value="NZ_PGLQ01000002.1"/>
</dbReference>
<dbReference type="InterPro" id="IPR007921">
    <property type="entry name" value="CHAP_dom"/>
</dbReference>